<keyword evidence="4" id="KW-0732">Signal</keyword>
<dbReference type="PANTHER" id="PTHR45625">
    <property type="entry name" value="PEPTIDYL-PROLYL CIS-TRANS ISOMERASE-RELATED"/>
    <property type="match status" value="1"/>
</dbReference>
<dbReference type="EMBL" id="VTOX01000005">
    <property type="protein sequence ID" value="NKE67141.1"/>
    <property type="molecule type" value="Genomic_DNA"/>
</dbReference>
<dbReference type="InterPro" id="IPR044666">
    <property type="entry name" value="Cyclophilin_A-like"/>
</dbReference>
<keyword evidence="2" id="KW-0697">Rotamase</keyword>
<accession>A0A7X6DH84</accession>
<organism evidence="6 7">
    <name type="scientific">Ramlibacter lithotrophicus</name>
    <dbReference type="NCBI Taxonomy" id="2606681"/>
    <lineage>
        <taxon>Bacteria</taxon>
        <taxon>Pseudomonadati</taxon>
        <taxon>Pseudomonadota</taxon>
        <taxon>Betaproteobacteria</taxon>
        <taxon>Burkholderiales</taxon>
        <taxon>Comamonadaceae</taxon>
        <taxon>Ramlibacter</taxon>
    </lineage>
</organism>
<feature type="domain" description="PPIase cyclophilin-type" evidence="5">
    <location>
        <begin position="33"/>
        <end position="188"/>
    </location>
</feature>
<dbReference type="GO" id="GO:0003755">
    <property type="term" value="F:peptidyl-prolyl cis-trans isomerase activity"/>
    <property type="evidence" value="ECO:0007669"/>
    <property type="project" value="UniProtKB-KW"/>
</dbReference>
<dbReference type="Proteomes" id="UP000521868">
    <property type="component" value="Unassembled WGS sequence"/>
</dbReference>
<evidence type="ECO:0000256" key="4">
    <source>
        <dbReference type="SAM" id="SignalP"/>
    </source>
</evidence>
<evidence type="ECO:0000256" key="1">
    <source>
        <dbReference type="ARBA" id="ARBA00013194"/>
    </source>
</evidence>
<dbReference type="Pfam" id="PF00160">
    <property type="entry name" value="Pro_isomerase"/>
    <property type="match status" value="1"/>
</dbReference>
<reference evidence="6 7" key="1">
    <citation type="journal article" date="2020" name="Nature">
        <title>Bacterial chemolithoautotrophy via manganese oxidation.</title>
        <authorList>
            <person name="Yu H."/>
            <person name="Leadbetter J.R."/>
        </authorList>
    </citation>
    <scope>NUCLEOTIDE SEQUENCE [LARGE SCALE GENOMIC DNA]</scope>
    <source>
        <strain evidence="6 7">RBP-1</strain>
    </source>
</reference>
<keyword evidence="3" id="KW-0413">Isomerase</keyword>
<evidence type="ECO:0000313" key="7">
    <source>
        <dbReference type="Proteomes" id="UP000521868"/>
    </source>
</evidence>
<dbReference type="EC" id="5.2.1.8" evidence="1"/>
<feature type="chain" id="PRO_5031255621" description="peptidylprolyl isomerase" evidence="4">
    <location>
        <begin position="26"/>
        <end position="295"/>
    </location>
</feature>
<evidence type="ECO:0000259" key="5">
    <source>
        <dbReference type="PROSITE" id="PS50072"/>
    </source>
</evidence>
<sequence length="295" mass="31268">MTLLLRRALLASALAALAFAGTARAQNPMVRVHTTAGPIDMSLLAAEAPRTVANFLAYVRGGDYTDVFFHRNAWLATMPPVPFVIQSGGYRWPEGTCCPTVASRGAIANEFSAARSNVVGTVAMAKIGGDPDSATSQCFINMRDNAANLDTQNGGFTVFARVTAPTLATASRIAALQPVNAPPFTELPVTGWQSGTPIQRHNVVRITAVTEFPAQQSASDRIFNYLEAMYPQYTVPSQGVSGEALGYLFRHYGGSDVYVGTKDGKVWYLTPAQAGSPGELGTVADWLAAAQAAGY</sequence>
<gene>
    <name evidence="6" type="ORF">RAMLITH_15055</name>
</gene>
<keyword evidence="7" id="KW-1185">Reference proteome</keyword>
<name>A0A7X6DH84_9BURK</name>
<evidence type="ECO:0000256" key="2">
    <source>
        <dbReference type="ARBA" id="ARBA00023110"/>
    </source>
</evidence>
<dbReference type="AlphaFoldDB" id="A0A7X6DH84"/>
<proteinExistence type="predicted"/>
<evidence type="ECO:0000256" key="3">
    <source>
        <dbReference type="ARBA" id="ARBA00023235"/>
    </source>
</evidence>
<comment type="caution">
    <text evidence="6">The sequence shown here is derived from an EMBL/GenBank/DDBJ whole genome shotgun (WGS) entry which is preliminary data.</text>
</comment>
<dbReference type="InterPro" id="IPR002130">
    <property type="entry name" value="Cyclophilin-type_PPIase_dom"/>
</dbReference>
<dbReference type="InterPro" id="IPR029000">
    <property type="entry name" value="Cyclophilin-like_dom_sf"/>
</dbReference>
<dbReference type="Gene3D" id="2.40.100.10">
    <property type="entry name" value="Cyclophilin-like"/>
    <property type="match status" value="1"/>
</dbReference>
<dbReference type="PROSITE" id="PS50072">
    <property type="entry name" value="CSA_PPIASE_2"/>
    <property type="match status" value="1"/>
</dbReference>
<dbReference type="PANTHER" id="PTHR45625:SF4">
    <property type="entry name" value="PEPTIDYLPROLYL ISOMERASE DOMAIN AND WD REPEAT-CONTAINING PROTEIN 1"/>
    <property type="match status" value="1"/>
</dbReference>
<dbReference type="RefSeq" id="WP_168108269.1">
    <property type="nucleotide sequence ID" value="NZ_VTOX01000005.1"/>
</dbReference>
<evidence type="ECO:0000313" key="6">
    <source>
        <dbReference type="EMBL" id="NKE67141.1"/>
    </source>
</evidence>
<dbReference type="SUPFAM" id="SSF50891">
    <property type="entry name" value="Cyclophilin-like"/>
    <property type="match status" value="1"/>
</dbReference>
<feature type="signal peptide" evidence="4">
    <location>
        <begin position="1"/>
        <end position="25"/>
    </location>
</feature>
<protein>
    <recommendedName>
        <fullName evidence="1">peptidylprolyl isomerase</fullName>
        <ecNumber evidence="1">5.2.1.8</ecNumber>
    </recommendedName>
</protein>